<feature type="region of interest" description="Disordered" evidence="2">
    <location>
        <begin position="156"/>
        <end position="175"/>
    </location>
</feature>
<feature type="compositionally biased region" description="Basic residues" evidence="2">
    <location>
        <begin position="164"/>
        <end position="173"/>
    </location>
</feature>
<evidence type="ECO:0000256" key="1">
    <source>
        <dbReference type="ARBA" id="ARBA00023172"/>
    </source>
</evidence>
<organism evidence="4 5">
    <name type="scientific">Alteriqipengyuania lutimaris</name>
    <dbReference type="NCBI Taxonomy" id="1538146"/>
    <lineage>
        <taxon>Bacteria</taxon>
        <taxon>Pseudomonadati</taxon>
        <taxon>Pseudomonadota</taxon>
        <taxon>Alphaproteobacteria</taxon>
        <taxon>Sphingomonadales</taxon>
        <taxon>Erythrobacteraceae</taxon>
        <taxon>Alteriqipengyuania</taxon>
    </lineage>
</organism>
<proteinExistence type="predicted"/>
<dbReference type="Pfam" id="PF00589">
    <property type="entry name" value="Phage_integrase"/>
    <property type="match status" value="1"/>
</dbReference>
<evidence type="ECO:0000256" key="2">
    <source>
        <dbReference type="SAM" id="MobiDB-lite"/>
    </source>
</evidence>
<feature type="domain" description="Tyr recombinase" evidence="3">
    <location>
        <begin position="171"/>
        <end position="349"/>
    </location>
</feature>
<dbReference type="InterPro" id="IPR013762">
    <property type="entry name" value="Integrase-like_cat_sf"/>
</dbReference>
<dbReference type="CDD" id="cd00397">
    <property type="entry name" value="DNA_BRE_C"/>
    <property type="match status" value="1"/>
</dbReference>
<comment type="caution">
    <text evidence="4">The sequence shown here is derived from an EMBL/GenBank/DDBJ whole genome shotgun (WGS) entry which is preliminary data.</text>
</comment>
<accession>A0A395LJC7</accession>
<keyword evidence="5" id="KW-1185">Reference proteome</keyword>
<name>A0A395LJC7_9SPHN</name>
<evidence type="ECO:0000259" key="3">
    <source>
        <dbReference type="PROSITE" id="PS51898"/>
    </source>
</evidence>
<gene>
    <name evidence="4" type="ORF">DL238_05005</name>
</gene>
<dbReference type="Proteomes" id="UP000254101">
    <property type="component" value="Unassembled WGS sequence"/>
</dbReference>
<evidence type="ECO:0000313" key="5">
    <source>
        <dbReference type="Proteomes" id="UP000254101"/>
    </source>
</evidence>
<dbReference type="SUPFAM" id="SSF56349">
    <property type="entry name" value="DNA breaking-rejoining enzymes"/>
    <property type="match status" value="1"/>
</dbReference>
<dbReference type="GO" id="GO:0006310">
    <property type="term" value="P:DNA recombination"/>
    <property type="evidence" value="ECO:0007669"/>
    <property type="project" value="UniProtKB-KW"/>
</dbReference>
<dbReference type="EMBL" id="QRBB01000001">
    <property type="protein sequence ID" value="RDS77032.1"/>
    <property type="molecule type" value="Genomic_DNA"/>
</dbReference>
<evidence type="ECO:0000313" key="4">
    <source>
        <dbReference type="EMBL" id="RDS77032.1"/>
    </source>
</evidence>
<keyword evidence="1" id="KW-0233">DNA recombination</keyword>
<dbReference type="PROSITE" id="PS51898">
    <property type="entry name" value="TYR_RECOMBINASE"/>
    <property type="match status" value="1"/>
</dbReference>
<dbReference type="OrthoDB" id="7216962at2"/>
<dbReference type="GO" id="GO:0003677">
    <property type="term" value="F:DNA binding"/>
    <property type="evidence" value="ECO:0007669"/>
    <property type="project" value="InterPro"/>
</dbReference>
<dbReference type="InterPro" id="IPR011010">
    <property type="entry name" value="DNA_brk_join_enz"/>
</dbReference>
<dbReference type="RefSeq" id="WP_115491255.1">
    <property type="nucleotide sequence ID" value="NZ_JACHWW010000001.1"/>
</dbReference>
<reference evidence="4 5" key="1">
    <citation type="submission" date="2018-07" db="EMBL/GenBank/DDBJ databases">
        <title>Erythrobacter nanhaiensis sp. nov., a novel member of the genus Erythrobacter isolated from the South China Sea.</title>
        <authorList>
            <person name="Chen X."/>
            <person name="Liu J."/>
        </authorList>
    </citation>
    <scope>NUCLEOTIDE SEQUENCE [LARGE SCALE GENOMIC DNA]</scope>
    <source>
        <strain evidence="4 5">S-5</strain>
    </source>
</reference>
<dbReference type="AlphaFoldDB" id="A0A395LJC7"/>
<sequence length="369" mass="41805">MPLEPYARGSTCWARGRIEYNGRKIGRYIRCSTGAASEAGAWDWCREEEEHRIRAFLIGEEAAERPLTFADAVIAYDADPLTAKFLIPIVEQIGDMPVNDITPEQVRDLGRVLYPHTGTDLWHRQVITPVRAVINHLHHRDRKRCNPIRIRAYTQKERLDQDKRRGRRSRRERRPGSWPWLTKFCAHAPPRVEALALLMFVTGARVGQAIAMHPHKHLDLANARVCIPGAKGLDDRWITIPDYLVAKLEGIAPRVPRGWDRRPANLRVFGYADRGGPRKEWNKAIEAAGIEPLSFHEAGRHGYGQEMKVRQGVDSEAAKAYGGWSRSSRVFDETYTHAEDAEAKILAASRTGRVQAGIETLPQPKEKLA</sequence>
<dbReference type="GO" id="GO:0015074">
    <property type="term" value="P:DNA integration"/>
    <property type="evidence" value="ECO:0007669"/>
    <property type="project" value="InterPro"/>
</dbReference>
<dbReference type="Gene3D" id="1.10.443.10">
    <property type="entry name" value="Intergrase catalytic core"/>
    <property type="match status" value="1"/>
</dbReference>
<dbReference type="InterPro" id="IPR002104">
    <property type="entry name" value="Integrase_catalytic"/>
</dbReference>
<protein>
    <submittedName>
        <fullName evidence="4">Integrase</fullName>
    </submittedName>
</protein>